<dbReference type="EMBL" id="DXEI01000010">
    <property type="protein sequence ID" value="HIX93901.1"/>
    <property type="molecule type" value="Genomic_DNA"/>
</dbReference>
<sequence length="53" mass="5640">MKNEKIKMNVDRGLRPLENLACGAVESGGRTFMGRVMAALQTVANGQPPANPV</sequence>
<name>A0A9D1XZI3_9FIRM</name>
<reference evidence="1" key="2">
    <citation type="submission" date="2021-04" db="EMBL/GenBank/DDBJ databases">
        <authorList>
            <person name="Gilroy R."/>
        </authorList>
    </citation>
    <scope>NUCLEOTIDE SEQUENCE</scope>
    <source>
        <strain evidence="1">ChiHecec2B26-7398</strain>
    </source>
</reference>
<dbReference type="AlphaFoldDB" id="A0A9D1XZI3"/>
<gene>
    <name evidence="1" type="ORF">H9846_00355</name>
</gene>
<accession>A0A9D1XZI3</accession>
<proteinExistence type="predicted"/>
<protein>
    <submittedName>
        <fullName evidence="1">Uncharacterized protein</fullName>
    </submittedName>
</protein>
<evidence type="ECO:0000313" key="2">
    <source>
        <dbReference type="Proteomes" id="UP000886751"/>
    </source>
</evidence>
<evidence type="ECO:0000313" key="1">
    <source>
        <dbReference type="EMBL" id="HIX93901.1"/>
    </source>
</evidence>
<dbReference type="Proteomes" id="UP000886751">
    <property type="component" value="Unassembled WGS sequence"/>
</dbReference>
<organism evidence="1 2">
    <name type="scientific">Candidatus Gemmiger excrementipullorum</name>
    <dbReference type="NCBI Taxonomy" id="2838610"/>
    <lineage>
        <taxon>Bacteria</taxon>
        <taxon>Bacillati</taxon>
        <taxon>Bacillota</taxon>
        <taxon>Clostridia</taxon>
        <taxon>Eubacteriales</taxon>
        <taxon>Gemmiger</taxon>
    </lineage>
</organism>
<reference evidence="1" key="1">
    <citation type="journal article" date="2021" name="PeerJ">
        <title>Extensive microbial diversity within the chicken gut microbiome revealed by metagenomics and culture.</title>
        <authorList>
            <person name="Gilroy R."/>
            <person name="Ravi A."/>
            <person name="Getino M."/>
            <person name="Pursley I."/>
            <person name="Horton D.L."/>
            <person name="Alikhan N.F."/>
            <person name="Baker D."/>
            <person name="Gharbi K."/>
            <person name="Hall N."/>
            <person name="Watson M."/>
            <person name="Adriaenssens E.M."/>
            <person name="Foster-Nyarko E."/>
            <person name="Jarju S."/>
            <person name="Secka A."/>
            <person name="Antonio M."/>
            <person name="Oren A."/>
            <person name="Chaudhuri R.R."/>
            <person name="La Ragione R."/>
            <person name="Hildebrand F."/>
            <person name="Pallen M.J."/>
        </authorList>
    </citation>
    <scope>NUCLEOTIDE SEQUENCE</scope>
    <source>
        <strain evidence="1">ChiHecec2B26-7398</strain>
    </source>
</reference>
<comment type="caution">
    <text evidence="1">The sequence shown here is derived from an EMBL/GenBank/DDBJ whole genome shotgun (WGS) entry which is preliminary data.</text>
</comment>